<evidence type="ECO:0000313" key="3">
    <source>
        <dbReference type="EMBL" id="NEY90346.1"/>
    </source>
</evidence>
<dbReference type="PROSITE" id="PS00330">
    <property type="entry name" value="HEMOLYSIN_CALCIUM"/>
    <property type="match status" value="1"/>
</dbReference>
<dbReference type="InterPro" id="IPR050557">
    <property type="entry name" value="RTX_toxin/Mannuronan_C5-epim"/>
</dbReference>
<dbReference type="SUPFAM" id="SSF51120">
    <property type="entry name" value="beta-Roll"/>
    <property type="match status" value="2"/>
</dbReference>
<dbReference type="AlphaFoldDB" id="A0A6M0QSD8"/>
<protein>
    <submittedName>
        <fullName evidence="3">Calcium-binding protein</fullName>
    </submittedName>
</protein>
<dbReference type="InterPro" id="IPR018511">
    <property type="entry name" value="Hemolysin-typ_Ca-bd_CS"/>
</dbReference>
<dbReference type="GO" id="GO:0005509">
    <property type="term" value="F:calcium ion binding"/>
    <property type="evidence" value="ECO:0007669"/>
    <property type="project" value="InterPro"/>
</dbReference>
<accession>A0A6M0QSD8</accession>
<dbReference type="PANTHER" id="PTHR38340">
    <property type="entry name" value="S-LAYER PROTEIN"/>
    <property type="match status" value="1"/>
</dbReference>
<dbReference type="InterPro" id="IPR011049">
    <property type="entry name" value="Serralysin-like_metalloprot_C"/>
</dbReference>
<dbReference type="GO" id="GO:0005576">
    <property type="term" value="C:extracellular region"/>
    <property type="evidence" value="ECO:0007669"/>
    <property type="project" value="UniProtKB-SubCell"/>
</dbReference>
<name>A0A6M0QSD8_9RHOB</name>
<feature type="non-terminal residue" evidence="3">
    <location>
        <position position="271"/>
    </location>
</feature>
<dbReference type="Gene3D" id="2.150.10.10">
    <property type="entry name" value="Serralysin-like metalloprotease, C-terminal"/>
    <property type="match status" value="3"/>
</dbReference>
<reference evidence="3 4" key="1">
    <citation type="submission" date="2020-02" db="EMBL/GenBank/DDBJ databases">
        <authorList>
            <person name="Chen W.-M."/>
        </authorList>
    </citation>
    <scope>NUCLEOTIDE SEQUENCE [LARGE SCALE GENOMIC DNA]</scope>
    <source>
        <strain evidence="3 4">KMS-5</strain>
    </source>
</reference>
<dbReference type="Pfam" id="PF00353">
    <property type="entry name" value="HemolysinCabind"/>
    <property type="match status" value="5"/>
</dbReference>
<dbReference type="RefSeq" id="WP_407703819.1">
    <property type="nucleotide sequence ID" value="NZ_JAAIVJ010000004.1"/>
</dbReference>
<dbReference type="InterPro" id="IPR001343">
    <property type="entry name" value="Hemolysn_Ca-bd"/>
</dbReference>
<proteinExistence type="predicted"/>
<gene>
    <name evidence="3" type="ORF">G4Z14_08550</name>
</gene>
<comment type="caution">
    <text evidence="3">The sequence shown here is derived from an EMBL/GenBank/DDBJ whole genome shotgun (WGS) entry which is preliminary data.</text>
</comment>
<sequence length="271" mass="26345">MASFFGSSANEFIGPTFVSATVTKIGGAAPTTAADALFGGAGNDTLNGGGGSDSSYGGDGNDYIYAVLGTPEVVVGGAGTDTLDTTAFAGNYAVNLTTGLTNFAGESFTQMENLISGIGNDTLTGTSGANAIYGGGGNDIINGAGGSDSSYGGDGNDYIYAVLGTPEVVVGGTGIDTLDTTAFSGNYAVNLTTGLTNFAGESFTQMENLISGIGHDTLTGTSGANAIYGGGGNDIINGAGGSDSSYGGDGNDYIYAVLGTPEVVVGGTGID</sequence>
<dbReference type="PRINTS" id="PR00313">
    <property type="entry name" value="CABNDNGRPT"/>
</dbReference>
<keyword evidence="2" id="KW-0964">Secreted</keyword>
<evidence type="ECO:0000313" key="4">
    <source>
        <dbReference type="Proteomes" id="UP000477782"/>
    </source>
</evidence>
<organism evidence="3 4">
    <name type="scientific">Tabrizicola oligotrophica</name>
    <dbReference type="NCBI Taxonomy" id="2710650"/>
    <lineage>
        <taxon>Bacteria</taxon>
        <taxon>Pseudomonadati</taxon>
        <taxon>Pseudomonadota</taxon>
        <taxon>Alphaproteobacteria</taxon>
        <taxon>Rhodobacterales</taxon>
        <taxon>Paracoccaceae</taxon>
        <taxon>Tabrizicola</taxon>
    </lineage>
</organism>
<dbReference type="Proteomes" id="UP000477782">
    <property type="component" value="Unassembled WGS sequence"/>
</dbReference>
<dbReference type="EMBL" id="JAAIVJ010000004">
    <property type="protein sequence ID" value="NEY90346.1"/>
    <property type="molecule type" value="Genomic_DNA"/>
</dbReference>
<evidence type="ECO:0000256" key="2">
    <source>
        <dbReference type="ARBA" id="ARBA00022525"/>
    </source>
</evidence>
<evidence type="ECO:0000256" key="1">
    <source>
        <dbReference type="ARBA" id="ARBA00004613"/>
    </source>
</evidence>
<dbReference type="PANTHER" id="PTHR38340:SF1">
    <property type="entry name" value="S-LAYER PROTEIN"/>
    <property type="match status" value="1"/>
</dbReference>
<keyword evidence="4" id="KW-1185">Reference proteome</keyword>
<comment type="subcellular location">
    <subcellularLocation>
        <location evidence="1">Secreted</location>
    </subcellularLocation>
</comment>